<comment type="caution">
    <text evidence="1">The sequence shown here is derived from an EMBL/GenBank/DDBJ whole genome shotgun (WGS) entry which is preliminary data.</text>
</comment>
<dbReference type="Proteomes" id="UP000234632">
    <property type="component" value="Unassembled WGS sequence"/>
</dbReference>
<evidence type="ECO:0000313" key="1">
    <source>
        <dbReference type="EMBL" id="PLC12596.1"/>
    </source>
</evidence>
<dbReference type="RefSeq" id="WP_101852168.1">
    <property type="nucleotide sequence ID" value="NZ_LOMZ01000001.1"/>
</dbReference>
<dbReference type="Gene3D" id="3.40.50.150">
    <property type="entry name" value="Vaccinia Virus protein VP39"/>
    <property type="match status" value="1"/>
</dbReference>
<dbReference type="InterPro" id="IPR029063">
    <property type="entry name" value="SAM-dependent_MTases_sf"/>
</dbReference>
<reference evidence="1 2" key="1">
    <citation type="submission" date="2015-12" db="EMBL/GenBank/DDBJ databases">
        <authorList>
            <person name="Shamseldin A."/>
            <person name="Moawad H."/>
            <person name="Abd El-Rahim W.M."/>
            <person name="Sadowsky M.J."/>
        </authorList>
    </citation>
    <scope>NUCLEOTIDE SEQUENCE [LARGE SCALE GENOMIC DNA]</scope>
    <source>
        <strain evidence="1 2">S43</strain>
    </source>
</reference>
<dbReference type="SUPFAM" id="SSF53335">
    <property type="entry name" value="S-adenosyl-L-methionine-dependent methyltransferases"/>
    <property type="match status" value="1"/>
</dbReference>
<evidence type="ECO:0008006" key="3">
    <source>
        <dbReference type="Google" id="ProtNLM"/>
    </source>
</evidence>
<evidence type="ECO:0000313" key="2">
    <source>
        <dbReference type="Proteomes" id="UP000234632"/>
    </source>
</evidence>
<accession>A0A2N4T331</accession>
<dbReference type="EMBL" id="LOMZ01000001">
    <property type="protein sequence ID" value="PLC12596.1"/>
    <property type="molecule type" value="Genomic_DNA"/>
</dbReference>
<sequence length="223" mass="23458">MSSCCGPAGYERVFGPRFAHHLARRYRRRGLDRTARRVAGLLTAQGITGATVLEIGGGVGDLQLELLRRGAERTTNLELVDSYEADAAALAAAAGLGDRVVRRRTDLAVDPGAVGVHDVVVLNRVVCCYPDHERLLTAAAGRTGRLLVFSHPPGGALGRAAAGALNLVYRAAGSPFRNYAHSPAAMLAVLDRCGLEPVAALRAPVWRVVLLVRTGAGQEHAGA</sequence>
<name>A0A2N4T331_9MICC</name>
<gene>
    <name evidence="1" type="ORF">AUQ48_10665</name>
</gene>
<proteinExistence type="predicted"/>
<organism evidence="1 2">
    <name type="scientific">Kocuria flava</name>
    <dbReference type="NCBI Taxonomy" id="446860"/>
    <lineage>
        <taxon>Bacteria</taxon>
        <taxon>Bacillati</taxon>
        <taxon>Actinomycetota</taxon>
        <taxon>Actinomycetes</taxon>
        <taxon>Micrococcales</taxon>
        <taxon>Micrococcaceae</taxon>
        <taxon>Kocuria</taxon>
    </lineage>
</organism>
<dbReference type="AlphaFoldDB" id="A0A2N4T331"/>
<protein>
    <recommendedName>
        <fullName evidence="3">Methyltransferase domain-containing protein</fullName>
    </recommendedName>
</protein>